<comment type="caution">
    <text evidence="1">The sequence shown here is derived from an EMBL/GenBank/DDBJ whole genome shotgun (WGS) entry which is preliminary data.</text>
</comment>
<accession>A0A7D9KZI7</accession>
<dbReference type="PANTHER" id="PTHR47331">
    <property type="entry name" value="PHD-TYPE DOMAIN-CONTAINING PROTEIN"/>
    <property type="match status" value="1"/>
</dbReference>
<dbReference type="OrthoDB" id="10050666at2759"/>
<dbReference type="EMBL" id="CACRXK020011982">
    <property type="protein sequence ID" value="CAB4022447.1"/>
    <property type="molecule type" value="Genomic_DNA"/>
</dbReference>
<proteinExistence type="predicted"/>
<name>A0A7D9KZI7_PARCT</name>
<dbReference type="AlphaFoldDB" id="A0A7D9KZI7"/>
<dbReference type="Pfam" id="PF18701">
    <property type="entry name" value="DUF5641"/>
    <property type="match status" value="1"/>
</dbReference>
<gene>
    <name evidence="1" type="ORF">PACLA_8A040825</name>
</gene>
<protein>
    <submittedName>
        <fullName evidence="1">Uncharacterized protein</fullName>
    </submittedName>
</protein>
<sequence>MPDEHLEWRKTARVNRIATSEENIVLDKLLEYYSSWYSLQKGVAWLRRFVLFCCTKFKESTSGPEENIKGYLTVKEIQDATEKIVQLVQRKYYHEEIETLKPNESESYEPRKNNAKSLLKRNHPLPLGVVINVDKYNRRWRQAQELANAFWKRWLRDYLPLLQERQKWTAEKRNLQVNDLVLVVDERVTRGQWPMGLVEEIYPDKYGVVRQVLVRASNGKLRRDTRKLCSLKGAC</sequence>
<dbReference type="Proteomes" id="UP001152795">
    <property type="component" value="Unassembled WGS sequence"/>
</dbReference>
<organism evidence="1 2">
    <name type="scientific">Paramuricea clavata</name>
    <name type="common">Red gorgonian</name>
    <name type="synonym">Violescent sea-whip</name>
    <dbReference type="NCBI Taxonomy" id="317549"/>
    <lineage>
        <taxon>Eukaryota</taxon>
        <taxon>Metazoa</taxon>
        <taxon>Cnidaria</taxon>
        <taxon>Anthozoa</taxon>
        <taxon>Octocorallia</taxon>
        <taxon>Malacalcyonacea</taxon>
        <taxon>Plexauridae</taxon>
        <taxon>Paramuricea</taxon>
    </lineage>
</organism>
<reference evidence="1" key="1">
    <citation type="submission" date="2020-04" db="EMBL/GenBank/DDBJ databases">
        <authorList>
            <person name="Alioto T."/>
            <person name="Alioto T."/>
            <person name="Gomez Garrido J."/>
        </authorList>
    </citation>
    <scope>NUCLEOTIDE SEQUENCE</scope>
    <source>
        <strain evidence="1">A484AB</strain>
    </source>
</reference>
<evidence type="ECO:0000313" key="2">
    <source>
        <dbReference type="Proteomes" id="UP001152795"/>
    </source>
</evidence>
<keyword evidence="2" id="KW-1185">Reference proteome</keyword>
<evidence type="ECO:0000313" key="1">
    <source>
        <dbReference type="EMBL" id="CAB4022447.1"/>
    </source>
</evidence>
<dbReference type="InterPro" id="IPR040676">
    <property type="entry name" value="DUF5641"/>
</dbReference>